<evidence type="ECO:0000256" key="1">
    <source>
        <dbReference type="SAM" id="SignalP"/>
    </source>
</evidence>
<reference evidence="2" key="2">
    <citation type="journal article" date="2021" name="PeerJ">
        <title>Extensive microbial diversity within the chicken gut microbiome revealed by metagenomics and culture.</title>
        <authorList>
            <person name="Gilroy R."/>
            <person name="Ravi A."/>
            <person name="Getino M."/>
            <person name="Pursley I."/>
            <person name="Horton D.L."/>
            <person name="Alikhan N.F."/>
            <person name="Baker D."/>
            <person name="Gharbi K."/>
            <person name="Hall N."/>
            <person name="Watson M."/>
            <person name="Adriaenssens E.M."/>
            <person name="Foster-Nyarko E."/>
            <person name="Jarju S."/>
            <person name="Secka A."/>
            <person name="Antonio M."/>
            <person name="Oren A."/>
            <person name="Chaudhuri R.R."/>
            <person name="La Ragione R."/>
            <person name="Hildebrand F."/>
            <person name="Pallen M.J."/>
        </authorList>
    </citation>
    <scope>NUCLEOTIDE SEQUENCE</scope>
    <source>
        <strain evidence="2">2889</strain>
    </source>
</reference>
<gene>
    <name evidence="2" type="ORF">IAB08_06390</name>
</gene>
<dbReference type="EMBL" id="JADIMZ010000097">
    <property type="protein sequence ID" value="MBO8432903.1"/>
    <property type="molecule type" value="Genomic_DNA"/>
</dbReference>
<reference evidence="2" key="1">
    <citation type="submission" date="2020-10" db="EMBL/GenBank/DDBJ databases">
        <authorList>
            <person name="Gilroy R."/>
        </authorList>
    </citation>
    <scope>NUCLEOTIDE SEQUENCE</scope>
    <source>
        <strain evidence="2">2889</strain>
    </source>
</reference>
<sequence length="284" mass="30957">MKTAFMQGKFLRGLALFLLLTIAASSAQAQPDNTYNFNPGRPGFAYGSTPLIQHTLSVEAFANVSGQTGKPWNQSGYLVNGYVLRYSPLQNLELGIGTGLAKDWSQKGVSLNPLYLVARINILRKGDNGKPGLALIGQLNFPAGCHSQYAVSRGVIPAATLSFDQSFNNLWVVYNVGADWNAIESNTGLFYCVALGGMPGERLNLYGEFVGDHDWTYADYADPEGSTPARKGQVENTFSLRFGGDYFLTECFKIDLSVGTRLHGPHAMEVELGLAYGIPLKKRR</sequence>
<dbReference type="AlphaFoldDB" id="A0A9D9DSU7"/>
<evidence type="ECO:0000313" key="3">
    <source>
        <dbReference type="Proteomes" id="UP000823612"/>
    </source>
</evidence>
<name>A0A9D9DSU7_9BACT</name>
<organism evidence="2 3">
    <name type="scientific">Candidatus Pullibacteroides excrementavium</name>
    <dbReference type="NCBI Taxonomy" id="2840905"/>
    <lineage>
        <taxon>Bacteria</taxon>
        <taxon>Pseudomonadati</taxon>
        <taxon>Bacteroidota</taxon>
        <taxon>Bacteroidia</taxon>
        <taxon>Bacteroidales</taxon>
        <taxon>Candidatus Pullibacteroides</taxon>
    </lineage>
</organism>
<protein>
    <recommendedName>
        <fullName evidence="4">Transporter</fullName>
    </recommendedName>
</protein>
<feature type="chain" id="PRO_5038702670" description="Transporter" evidence="1">
    <location>
        <begin position="30"/>
        <end position="284"/>
    </location>
</feature>
<evidence type="ECO:0008006" key="4">
    <source>
        <dbReference type="Google" id="ProtNLM"/>
    </source>
</evidence>
<dbReference type="Proteomes" id="UP000823612">
    <property type="component" value="Unassembled WGS sequence"/>
</dbReference>
<proteinExistence type="predicted"/>
<comment type="caution">
    <text evidence="2">The sequence shown here is derived from an EMBL/GenBank/DDBJ whole genome shotgun (WGS) entry which is preliminary data.</text>
</comment>
<accession>A0A9D9DSU7</accession>
<evidence type="ECO:0000313" key="2">
    <source>
        <dbReference type="EMBL" id="MBO8432903.1"/>
    </source>
</evidence>
<keyword evidence="1" id="KW-0732">Signal</keyword>
<feature type="signal peptide" evidence="1">
    <location>
        <begin position="1"/>
        <end position="29"/>
    </location>
</feature>